<reference evidence="2" key="1">
    <citation type="journal article" date="2019" name="Int. J. Syst. Evol. Microbiol.">
        <title>The Global Catalogue of Microorganisms (GCM) 10K type strain sequencing project: providing services to taxonomists for standard genome sequencing and annotation.</title>
        <authorList>
            <consortium name="The Broad Institute Genomics Platform"/>
            <consortium name="The Broad Institute Genome Sequencing Center for Infectious Disease"/>
            <person name="Wu L."/>
            <person name="Ma J."/>
        </authorList>
    </citation>
    <scope>NUCLEOTIDE SEQUENCE [LARGE SCALE GENOMIC DNA]</scope>
    <source>
        <strain evidence="2">KCTC 52239</strain>
    </source>
</reference>
<dbReference type="EMBL" id="JBHRTE010000097">
    <property type="protein sequence ID" value="MFC3170285.1"/>
    <property type="molecule type" value="Genomic_DNA"/>
</dbReference>
<gene>
    <name evidence="1" type="ORF">ACFOD7_19815</name>
</gene>
<sequence>MSIFSAVKELSKRYETNALGNGGVEFMMDGYSVEFHDRGLERLTVTFIARMPEKWKKPATARKGWGYEFLQKKGTSALHVKSDRNTWYRLPSIRNFFEDANSVGFFSAFEHTMTYGTSMGGYGALAFAGIVGANACLSYNPQINLGQSVRSWETRFSSAMQYSWDDPTFNLNDQIRDVKLPVVVYDPYYKLDRKQVELLSGGHVIKLRVPFVGHHMPDHFRALGLLNWMYSECESGEVDKHEFYRRVRERRHLLRYRNVMLSAANGNIHRYNRINRLLPQEKLLGDP</sequence>
<evidence type="ECO:0000313" key="1">
    <source>
        <dbReference type="EMBL" id="MFC3170285.1"/>
    </source>
</evidence>
<proteinExistence type="predicted"/>
<dbReference type="Proteomes" id="UP001595557">
    <property type="component" value="Unassembled WGS sequence"/>
</dbReference>
<dbReference type="RefSeq" id="WP_207469602.1">
    <property type="nucleotide sequence ID" value="NZ_JAFNAW010000030.1"/>
</dbReference>
<organism evidence="1 2">
    <name type="scientific">Paracoccus fontiphilus</name>
    <dbReference type="NCBI Taxonomy" id="1815556"/>
    <lineage>
        <taxon>Bacteria</taxon>
        <taxon>Pseudomonadati</taxon>
        <taxon>Pseudomonadota</taxon>
        <taxon>Alphaproteobacteria</taxon>
        <taxon>Rhodobacterales</taxon>
        <taxon>Paracoccaceae</taxon>
        <taxon>Paracoccus</taxon>
    </lineage>
</organism>
<comment type="caution">
    <text evidence="1">The sequence shown here is derived from an EMBL/GenBank/DDBJ whole genome shotgun (WGS) entry which is preliminary data.</text>
</comment>
<accession>A0ABV7IMB8</accession>
<evidence type="ECO:0000313" key="2">
    <source>
        <dbReference type="Proteomes" id="UP001595557"/>
    </source>
</evidence>
<name>A0ABV7IMB8_9RHOB</name>
<keyword evidence="2" id="KW-1185">Reference proteome</keyword>
<protein>
    <submittedName>
        <fullName evidence="1">Uncharacterized protein</fullName>
    </submittedName>
</protein>